<dbReference type="EMBL" id="WJXZ01000006">
    <property type="protein sequence ID" value="MRS61751.1"/>
    <property type="molecule type" value="Genomic_DNA"/>
</dbReference>
<comment type="caution">
    <text evidence="1">The sequence shown here is derived from an EMBL/GenBank/DDBJ whole genome shotgun (WGS) entry which is preliminary data.</text>
</comment>
<dbReference type="OrthoDB" id="677050at2"/>
<sequence>MKTLIDTTRDKLRKLAGQDYIFPDNREGRFISFDISPNEDVTFTTSVGTYTKQVSEVPFFIERFRTPSGLPALPAIQALDQAKQQVDNMVPLGELADILMDSIRKVKGNKEYIEQARAINDQAKTLVDIAKVRVEALKVVSQFQSQ</sequence>
<dbReference type="RefSeq" id="WP_154175144.1">
    <property type="nucleotide sequence ID" value="NZ_WJXZ01000006.1"/>
</dbReference>
<name>A0A7K0EJP7_9BACT</name>
<dbReference type="Proteomes" id="UP000441754">
    <property type="component" value="Unassembled WGS sequence"/>
</dbReference>
<evidence type="ECO:0000313" key="1">
    <source>
        <dbReference type="EMBL" id="MRS61751.1"/>
    </source>
</evidence>
<evidence type="ECO:0000313" key="2">
    <source>
        <dbReference type="Proteomes" id="UP000441754"/>
    </source>
</evidence>
<proteinExistence type="predicted"/>
<gene>
    <name evidence="1" type="ORF">GJJ30_10675</name>
</gene>
<keyword evidence="2" id="KW-1185">Reference proteome</keyword>
<reference evidence="1 2" key="1">
    <citation type="journal article" date="2018" name="Antonie Van Leeuwenhoek">
        <title>Larkinella terrae sp. nov., isolated from soil on Jeju Island, South Korea.</title>
        <authorList>
            <person name="Ten L.N."/>
            <person name="Jeon J."/>
            <person name="Park S.J."/>
            <person name="Park S."/>
            <person name="Lee S.Y."/>
            <person name="Kim M.K."/>
            <person name="Jung H.Y."/>
        </authorList>
    </citation>
    <scope>NUCLEOTIDE SEQUENCE [LARGE SCALE GENOMIC DNA]</scope>
    <source>
        <strain evidence="1 2">KCTC 52001</strain>
    </source>
</reference>
<protein>
    <submittedName>
        <fullName evidence="1">Uncharacterized protein</fullName>
    </submittedName>
</protein>
<organism evidence="1 2">
    <name type="scientific">Larkinella terrae</name>
    <dbReference type="NCBI Taxonomy" id="2025311"/>
    <lineage>
        <taxon>Bacteria</taxon>
        <taxon>Pseudomonadati</taxon>
        <taxon>Bacteroidota</taxon>
        <taxon>Cytophagia</taxon>
        <taxon>Cytophagales</taxon>
        <taxon>Spirosomataceae</taxon>
        <taxon>Larkinella</taxon>
    </lineage>
</organism>
<accession>A0A7K0EJP7</accession>
<dbReference type="AlphaFoldDB" id="A0A7K0EJP7"/>